<dbReference type="RefSeq" id="WP_052637120.1">
    <property type="nucleotide sequence ID" value="NZ_FO082820.1"/>
</dbReference>
<dbReference type="OrthoDB" id="5449792at2"/>
<dbReference type="Proteomes" id="UP000010792">
    <property type="component" value="Chromosome"/>
</dbReference>
<dbReference type="STRING" id="1125847.NT26_0405"/>
<evidence type="ECO:0000313" key="2">
    <source>
        <dbReference type="Proteomes" id="UP000010792"/>
    </source>
</evidence>
<sequence>MIAEALQYVATTPVTPSEFRPFLGSSVSLWSRATRCKDEWAAHEGNCRRFVADTIGRMRQRRTVVVLGSGLLRDVPIEAVARTFDTVVLVDLVHLASVRLWLKAKRLDNVRLVHRDLSGFSDALGGEQPEPLAFLRQVPYLDLVISANLLSQIGVGAERRLEQNKDVSPADVVPQLIEAHLRDLTALPCTTILLTDVAYRIVGRSGETLKSGDLMHGVPAPDAEEHWPWPVVPFGEQGRDYQIVHQVIARRVLR</sequence>
<dbReference type="EMBL" id="FO082820">
    <property type="protein sequence ID" value="CCF18129.1"/>
    <property type="molecule type" value="Genomic_DNA"/>
</dbReference>
<evidence type="ECO:0000313" key="1">
    <source>
        <dbReference type="EMBL" id="CCF18129.1"/>
    </source>
</evidence>
<evidence type="ECO:0008006" key="3">
    <source>
        <dbReference type="Google" id="ProtNLM"/>
    </source>
</evidence>
<reference evidence="1 2" key="1">
    <citation type="journal article" date="2013" name="Genome Biol. Evol.">
        <title>Life in an arsenic-containing gold mine: genome and physiology of the autotrophic arsenite-oxidizing bacterium rhizobium sp. NT-26.</title>
        <authorList>
            <person name="Andres J."/>
            <person name="Arsene-Ploetze F."/>
            <person name="Barbe V."/>
            <person name="Brochier-Armanet C."/>
            <person name="Cleiss-Arnold J."/>
            <person name="Coppee J.Y."/>
            <person name="Dillies M.A."/>
            <person name="Geist"/>
            <person name="L"/>
            <person name="Joublin A."/>
            <person name="Koechler S."/>
            <person name="Lassalle F."/>
            <person name="Marchal M."/>
            <person name="Medigue C."/>
            <person name="Muller D."/>
            <person name="Nesme X."/>
            <person name="Plewniak F."/>
            <person name="Proux C."/>
            <person name="Ramirez-Bahena M.H."/>
            <person name="Schenowitz C."/>
            <person name="Sismeiro O."/>
            <person name="Vallenet D."/>
            <person name="Santini J.M."/>
            <person name="Bertin P.N."/>
        </authorList>
    </citation>
    <scope>NUCLEOTIDE SEQUENCE [LARGE SCALE GENOMIC DNA]</scope>
    <source>
        <strain evidence="1 2">NT-26</strain>
    </source>
</reference>
<name>L0NB84_9HYPH</name>
<organism evidence="1 2">
    <name type="scientific">Pseudorhizobium banfieldiae</name>
    <dbReference type="NCBI Taxonomy" id="1125847"/>
    <lineage>
        <taxon>Bacteria</taxon>
        <taxon>Pseudomonadati</taxon>
        <taxon>Pseudomonadota</taxon>
        <taxon>Alphaproteobacteria</taxon>
        <taxon>Hyphomicrobiales</taxon>
        <taxon>Rhizobiaceae</taxon>
        <taxon>Rhizobium/Agrobacterium group</taxon>
        <taxon>Pseudorhizobium</taxon>
    </lineage>
</organism>
<gene>
    <name evidence="1" type="ORF">NT26_0405</name>
</gene>
<protein>
    <recommendedName>
        <fullName evidence="3">Class I SAM-dependent methyltransferase</fullName>
    </recommendedName>
</protein>
<accession>L0NB84</accession>
<dbReference type="AlphaFoldDB" id="L0NB84"/>
<keyword evidence="2" id="KW-1185">Reference proteome</keyword>
<proteinExistence type="predicted"/>
<dbReference type="KEGG" id="rht:NT26_0405"/>